<sequence length="35" mass="4399">MKTDYRGKNFKLMDSIHTYGKKYKWYVIQTTRIKR</sequence>
<evidence type="ECO:0000313" key="2">
    <source>
        <dbReference type="Proteomes" id="UP000255224"/>
    </source>
</evidence>
<proteinExistence type="predicted"/>
<protein>
    <submittedName>
        <fullName evidence="1">Uncharacterized protein</fullName>
    </submittedName>
</protein>
<organism evidence="1 2">
    <name type="scientific">Chryseobacterium carnipullorum</name>
    <dbReference type="NCBI Taxonomy" id="1124835"/>
    <lineage>
        <taxon>Bacteria</taxon>
        <taxon>Pseudomonadati</taxon>
        <taxon>Bacteroidota</taxon>
        <taxon>Flavobacteriia</taxon>
        <taxon>Flavobacteriales</taxon>
        <taxon>Weeksellaceae</taxon>
        <taxon>Chryseobacterium group</taxon>
        <taxon>Chryseobacterium</taxon>
    </lineage>
</organism>
<accession>A0A1M7K4B1</accession>
<dbReference type="AlphaFoldDB" id="A0A1M7K4B1"/>
<dbReference type="Proteomes" id="UP000255224">
    <property type="component" value="Unassembled WGS sequence"/>
</dbReference>
<reference evidence="1 2" key="1">
    <citation type="submission" date="2018-06" db="EMBL/GenBank/DDBJ databases">
        <authorList>
            <consortium name="Pathogen Informatics"/>
            <person name="Doyle S."/>
        </authorList>
    </citation>
    <scope>NUCLEOTIDE SEQUENCE [LARGE SCALE GENOMIC DNA]</scope>
    <source>
        <strain evidence="1 2">NCTC13533</strain>
    </source>
</reference>
<gene>
    <name evidence="1" type="ORF">NCTC13533_03349</name>
</gene>
<dbReference type="EMBL" id="UFVQ01000003">
    <property type="protein sequence ID" value="STD02755.1"/>
    <property type="molecule type" value="Genomic_DNA"/>
</dbReference>
<evidence type="ECO:0000313" key="1">
    <source>
        <dbReference type="EMBL" id="STD02755.1"/>
    </source>
</evidence>
<name>A0A1M7K4B1_CHRCU</name>